<evidence type="ECO:0000313" key="4">
    <source>
        <dbReference type="Proteomes" id="UP000078512"/>
    </source>
</evidence>
<sequence>MHRVANYTESLRVPPKGHVTIGESNSSLVHVYGPEDPKLKQFIKKHGELKAALTMPSRNAHIPHHSKASESLEDFLEATMASASGIIPQPVLDKIEELTKQWDMDDITNAAGTVLKKAWDVYNALAGTYNTIVRHDKLAKLLIRKVAWHPHQPLLAIALWNDSVWVYDLSVESWYSCGLSHPAQSKISSLEWKPMSGVVLAIGCRDGVALWNVYRDHSDARTGSARTEANPVKDRPSELLSQTFNTSTAADNHGRDTAWVGISHFKELRGVDHMAWDPRGEMLAIGSAHSSTVYIRENATKRVTELRLNMRFTPPKFIRSVESFMETMSNIKDALKTVTSPNLNKAPKPTHEESHFGPTVCCICWSPSGEYLLVAHQSEVVRIYTVATWDYIQIKDLKGAIQSACWTPDSHNVLFALQGDDLIRAIHLEKRGGELNWIPLNHARLSLEYTDVSPKQDKESTLLDRFGGRSLSEMSEFGPIEELALDPNGERLIVRFRDTDLLGVVLIRPTGAMVRDLDIFLLTGFIQGPGWDDDEDDEDEGSRGREPKASTMSFTNHYRGGSLLTVAWESGRVNFIPFYYLSQKEVDAF</sequence>
<dbReference type="GO" id="GO:0005643">
    <property type="term" value="C:nuclear pore"/>
    <property type="evidence" value="ECO:0007669"/>
    <property type="project" value="TreeGrafter"/>
</dbReference>
<protein>
    <submittedName>
        <fullName evidence="3">WD40 repeat-like protein</fullName>
    </submittedName>
</protein>
<accession>A0A197KG59</accession>
<evidence type="ECO:0000256" key="1">
    <source>
        <dbReference type="SAM" id="MobiDB-lite"/>
    </source>
</evidence>
<dbReference type="Pfam" id="PF00400">
    <property type="entry name" value="WD40"/>
    <property type="match status" value="1"/>
</dbReference>
<evidence type="ECO:0000259" key="2">
    <source>
        <dbReference type="Pfam" id="PF12894"/>
    </source>
</evidence>
<dbReference type="Proteomes" id="UP000078512">
    <property type="component" value="Unassembled WGS sequence"/>
</dbReference>
<dbReference type="InterPro" id="IPR045139">
    <property type="entry name" value="Aladin"/>
</dbReference>
<feature type="compositionally biased region" description="Acidic residues" evidence="1">
    <location>
        <begin position="531"/>
        <end position="540"/>
    </location>
</feature>
<feature type="domain" description="Anaphase-promoting complex subunit 4-like WD40" evidence="2">
    <location>
        <begin position="147"/>
        <end position="210"/>
    </location>
</feature>
<dbReference type="PANTHER" id="PTHR14494:SF0">
    <property type="entry name" value="ALADIN"/>
    <property type="match status" value="1"/>
</dbReference>
<dbReference type="SMART" id="SM00320">
    <property type="entry name" value="WD40"/>
    <property type="match status" value="5"/>
</dbReference>
<dbReference type="OrthoDB" id="10251741at2759"/>
<dbReference type="InterPro" id="IPR024977">
    <property type="entry name" value="Apc4-like_WD40_dom"/>
</dbReference>
<gene>
    <name evidence="3" type="ORF">K457DRAFT_26949</name>
</gene>
<dbReference type="Gene3D" id="2.130.10.10">
    <property type="entry name" value="YVTN repeat-like/Quinoprotein amine dehydrogenase"/>
    <property type="match status" value="2"/>
</dbReference>
<evidence type="ECO:0000313" key="3">
    <source>
        <dbReference type="EMBL" id="OAQ36712.1"/>
    </source>
</evidence>
<proteinExistence type="predicted"/>
<dbReference type="AlphaFoldDB" id="A0A197KG59"/>
<dbReference type="EMBL" id="KV442011">
    <property type="protein sequence ID" value="OAQ36712.1"/>
    <property type="molecule type" value="Genomic_DNA"/>
</dbReference>
<name>A0A197KG59_9FUNG</name>
<organism evidence="3 4">
    <name type="scientific">Linnemannia elongata AG-77</name>
    <dbReference type="NCBI Taxonomy" id="1314771"/>
    <lineage>
        <taxon>Eukaryota</taxon>
        <taxon>Fungi</taxon>
        <taxon>Fungi incertae sedis</taxon>
        <taxon>Mucoromycota</taxon>
        <taxon>Mortierellomycotina</taxon>
        <taxon>Mortierellomycetes</taxon>
        <taxon>Mortierellales</taxon>
        <taxon>Mortierellaceae</taxon>
        <taxon>Linnemannia</taxon>
    </lineage>
</organism>
<reference evidence="3 4" key="1">
    <citation type="submission" date="2016-05" db="EMBL/GenBank/DDBJ databases">
        <title>Genome sequencing reveals origins of a unique bacterial endosymbiosis in the earliest lineages of terrestrial Fungi.</title>
        <authorList>
            <consortium name="DOE Joint Genome Institute"/>
            <person name="Uehling J."/>
            <person name="Gryganskyi A."/>
            <person name="Hameed K."/>
            <person name="Tschaplinski T."/>
            <person name="Misztal P."/>
            <person name="Wu S."/>
            <person name="Desiro A."/>
            <person name="Vande Pol N."/>
            <person name="Du Z.-Y."/>
            <person name="Zienkiewicz A."/>
            <person name="Zienkiewicz K."/>
            <person name="Morin E."/>
            <person name="Tisserant E."/>
            <person name="Splivallo R."/>
            <person name="Hainaut M."/>
            <person name="Henrissat B."/>
            <person name="Ohm R."/>
            <person name="Kuo A."/>
            <person name="Yan J."/>
            <person name="Lipzen A."/>
            <person name="Nolan M."/>
            <person name="Labutti K."/>
            <person name="Barry K."/>
            <person name="Goldstein A."/>
            <person name="Labbe J."/>
            <person name="Schadt C."/>
            <person name="Tuskan G."/>
            <person name="Grigoriev I."/>
            <person name="Martin F."/>
            <person name="Vilgalys R."/>
            <person name="Bonito G."/>
        </authorList>
    </citation>
    <scope>NUCLEOTIDE SEQUENCE [LARGE SCALE GENOMIC DNA]</scope>
    <source>
        <strain evidence="3 4">AG-77</strain>
    </source>
</reference>
<dbReference type="STRING" id="1314771.A0A197KG59"/>
<dbReference type="InterPro" id="IPR001680">
    <property type="entry name" value="WD40_rpt"/>
</dbReference>
<dbReference type="Pfam" id="PF12894">
    <property type="entry name" value="ANAPC4_WD40"/>
    <property type="match status" value="1"/>
</dbReference>
<dbReference type="InterPro" id="IPR036322">
    <property type="entry name" value="WD40_repeat_dom_sf"/>
</dbReference>
<feature type="region of interest" description="Disordered" evidence="1">
    <location>
        <begin position="531"/>
        <end position="553"/>
    </location>
</feature>
<dbReference type="GO" id="GO:0006913">
    <property type="term" value="P:nucleocytoplasmic transport"/>
    <property type="evidence" value="ECO:0007669"/>
    <property type="project" value="TreeGrafter"/>
</dbReference>
<dbReference type="InterPro" id="IPR015943">
    <property type="entry name" value="WD40/YVTN_repeat-like_dom_sf"/>
</dbReference>
<keyword evidence="4" id="KW-1185">Reference proteome</keyword>
<dbReference type="PANTHER" id="PTHR14494">
    <property type="entry name" value="ALADIN/ADRACALIN/AAAS"/>
    <property type="match status" value="1"/>
</dbReference>
<dbReference type="SUPFAM" id="SSF50978">
    <property type="entry name" value="WD40 repeat-like"/>
    <property type="match status" value="1"/>
</dbReference>